<dbReference type="PROSITE" id="PS00518">
    <property type="entry name" value="ZF_RING_1"/>
    <property type="match status" value="1"/>
</dbReference>
<dbReference type="PROSITE" id="PS50089">
    <property type="entry name" value="ZF_RING_2"/>
    <property type="match status" value="1"/>
</dbReference>
<name>A0A8V0YE36_CHICK</name>
<dbReference type="Gene3D" id="3.30.40.10">
    <property type="entry name" value="Zinc/RING finger domain, C3HC4 (zinc finger)"/>
    <property type="match status" value="1"/>
</dbReference>
<keyword evidence="13" id="KW-1185">Reference proteome</keyword>
<evidence type="ECO:0000313" key="13">
    <source>
        <dbReference type="Proteomes" id="UP000000539"/>
    </source>
</evidence>
<evidence type="ECO:0000256" key="10">
    <source>
        <dbReference type="SAM" id="MobiDB-lite"/>
    </source>
</evidence>
<reference evidence="12" key="2">
    <citation type="submission" date="2025-08" db="UniProtKB">
        <authorList>
            <consortium name="Ensembl"/>
        </authorList>
    </citation>
    <scope>IDENTIFICATION</scope>
    <source>
        <strain evidence="12">broiler</strain>
    </source>
</reference>
<dbReference type="InterPro" id="IPR001841">
    <property type="entry name" value="Znf_RING"/>
</dbReference>
<keyword evidence="6" id="KW-0862">Zinc</keyword>
<comment type="catalytic activity">
    <reaction evidence="1">
        <text>S-ubiquitinyl-[E2 ubiquitin-conjugating enzyme]-L-cysteine + [acceptor protein]-L-lysine = [E2 ubiquitin-conjugating enzyme]-L-cysteine + N(6)-ubiquitinyl-[acceptor protein]-L-lysine.</text>
        <dbReference type="EC" id="2.3.2.27"/>
    </reaction>
</comment>
<dbReference type="SUPFAM" id="SSF57850">
    <property type="entry name" value="RING/U-box"/>
    <property type="match status" value="1"/>
</dbReference>
<dbReference type="PANTHER" id="PTHR46077">
    <property type="entry name" value="E3 UBIQUITIN-PROTEIN LIGASE TOPORS"/>
    <property type="match status" value="1"/>
</dbReference>
<keyword evidence="5 9" id="KW-0863">Zinc-finger</keyword>
<keyword evidence="3" id="KW-0808">Transferase</keyword>
<evidence type="ECO:0000256" key="5">
    <source>
        <dbReference type="ARBA" id="ARBA00022771"/>
    </source>
</evidence>
<dbReference type="GeneTree" id="ENSGT01070000254325"/>
<dbReference type="AlphaFoldDB" id="A0A8V0YE36"/>
<proteinExistence type="predicted"/>
<evidence type="ECO:0000256" key="4">
    <source>
        <dbReference type="ARBA" id="ARBA00022723"/>
    </source>
</evidence>
<dbReference type="GO" id="GO:0061630">
    <property type="term" value="F:ubiquitin protein ligase activity"/>
    <property type="evidence" value="ECO:0007669"/>
    <property type="project" value="UniProtKB-EC"/>
</dbReference>
<evidence type="ECO:0000313" key="12">
    <source>
        <dbReference type="Ensembl" id="ENSGALP00010019083.1"/>
    </source>
</evidence>
<protein>
    <recommendedName>
        <fullName evidence="2">RING-type E3 ubiquitin transferase</fullName>
        <ecNumber evidence="2">2.3.2.27</ecNumber>
    </recommendedName>
</protein>
<keyword evidence="4" id="KW-0479">Metal-binding</keyword>
<keyword evidence="8" id="KW-0804">Transcription</keyword>
<keyword evidence="7" id="KW-0805">Transcription regulation</keyword>
<evidence type="ECO:0000256" key="3">
    <source>
        <dbReference type="ARBA" id="ARBA00022679"/>
    </source>
</evidence>
<organism evidence="12 13">
    <name type="scientific">Gallus gallus</name>
    <name type="common">Chicken</name>
    <dbReference type="NCBI Taxonomy" id="9031"/>
    <lineage>
        <taxon>Eukaryota</taxon>
        <taxon>Metazoa</taxon>
        <taxon>Chordata</taxon>
        <taxon>Craniata</taxon>
        <taxon>Vertebrata</taxon>
        <taxon>Euteleostomi</taxon>
        <taxon>Archelosauria</taxon>
        <taxon>Archosauria</taxon>
        <taxon>Dinosauria</taxon>
        <taxon>Saurischia</taxon>
        <taxon>Theropoda</taxon>
        <taxon>Coelurosauria</taxon>
        <taxon>Aves</taxon>
        <taxon>Neognathae</taxon>
        <taxon>Galloanserae</taxon>
        <taxon>Galliformes</taxon>
        <taxon>Phasianidae</taxon>
        <taxon>Phasianinae</taxon>
        <taxon>Gallus</taxon>
    </lineage>
</organism>
<dbReference type="InterPro" id="IPR013083">
    <property type="entry name" value="Znf_RING/FYVE/PHD"/>
</dbReference>
<reference evidence="12" key="3">
    <citation type="submission" date="2025-09" db="UniProtKB">
        <authorList>
            <consortium name="Ensembl"/>
        </authorList>
    </citation>
    <scope>IDENTIFICATION</scope>
    <source>
        <strain evidence="12">broiler</strain>
    </source>
</reference>
<feature type="compositionally biased region" description="Low complexity" evidence="10">
    <location>
        <begin position="111"/>
        <end position="124"/>
    </location>
</feature>
<dbReference type="PANTHER" id="PTHR46077:SF1">
    <property type="entry name" value="TOP1 BINDING ARGININE_SERINE RICH PROTEIN, E3 UBIQUITIN LIGASE"/>
    <property type="match status" value="1"/>
</dbReference>
<evidence type="ECO:0000256" key="8">
    <source>
        <dbReference type="ARBA" id="ARBA00023163"/>
    </source>
</evidence>
<sequence length="183" mass="20040">LAERNTTAAAPVKESNLSSSVLPARCSEKTMAAEEAWICSICREARGDIAYAIPCKHVFCLGCIQRWARLRDSCPLCRTAMETIRVSVRGDNEYVECIVSPPAVPVPVGFGPTTGPSGTAASAPPSAPPSPEPMAAEQERVGGLLPEVWAALFRERRDILDPVLPWLEQELRRNGELRWWKIS</sequence>
<dbReference type="Proteomes" id="UP000000539">
    <property type="component" value="Chromosome 2"/>
</dbReference>
<dbReference type="OrthoDB" id="9120264at2759"/>
<evidence type="ECO:0000256" key="9">
    <source>
        <dbReference type="PROSITE-ProRule" id="PRU00175"/>
    </source>
</evidence>
<dbReference type="EC" id="2.3.2.27" evidence="2"/>
<evidence type="ECO:0000256" key="7">
    <source>
        <dbReference type="ARBA" id="ARBA00023015"/>
    </source>
</evidence>
<gene>
    <name evidence="12" type="primary">LOC121109670</name>
</gene>
<dbReference type="Pfam" id="PF13639">
    <property type="entry name" value="zf-RING_2"/>
    <property type="match status" value="1"/>
</dbReference>
<evidence type="ECO:0000259" key="11">
    <source>
        <dbReference type="PROSITE" id="PS50089"/>
    </source>
</evidence>
<dbReference type="GlyGen" id="A0A8V0YE36">
    <property type="glycosylation" value="1 site"/>
</dbReference>
<evidence type="ECO:0000256" key="1">
    <source>
        <dbReference type="ARBA" id="ARBA00000900"/>
    </source>
</evidence>
<reference evidence="12" key="1">
    <citation type="submission" date="2020-11" db="EMBL/GenBank/DDBJ databases">
        <title>Gallus gallus (Chicken) genome, bGalGal1, GRCg7b, maternal haplotype autosomes + Z &amp; W.</title>
        <authorList>
            <person name="Warren W."/>
            <person name="Formenti G."/>
            <person name="Fedrigo O."/>
            <person name="Haase B."/>
            <person name="Mountcastle J."/>
            <person name="Balacco J."/>
            <person name="Tracey A."/>
            <person name="Schneider V."/>
            <person name="Okimoto R."/>
            <person name="Cheng H."/>
            <person name="Hawken R."/>
            <person name="Howe K."/>
            <person name="Jarvis E.D."/>
        </authorList>
    </citation>
    <scope>NUCLEOTIDE SEQUENCE [LARGE SCALE GENOMIC DNA]</scope>
    <source>
        <strain evidence="12">Broiler</strain>
    </source>
</reference>
<feature type="domain" description="RING-type" evidence="11">
    <location>
        <begin position="39"/>
        <end position="78"/>
    </location>
</feature>
<dbReference type="Ensembl" id="ENSGALT00010032293.1">
    <property type="protein sequence ID" value="ENSGALP00010019083.1"/>
    <property type="gene ID" value="ENSGALG00010013415.1"/>
</dbReference>
<evidence type="ECO:0000256" key="6">
    <source>
        <dbReference type="ARBA" id="ARBA00022833"/>
    </source>
</evidence>
<dbReference type="SMART" id="SM00184">
    <property type="entry name" value="RING"/>
    <property type="match status" value="1"/>
</dbReference>
<accession>A0A8V0YE36</accession>
<dbReference type="InterPro" id="IPR017907">
    <property type="entry name" value="Znf_RING_CS"/>
</dbReference>
<dbReference type="GO" id="GO:0008270">
    <property type="term" value="F:zinc ion binding"/>
    <property type="evidence" value="ECO:0007669"/>
    <property type="project" value="UniProtKB-KW"/>
</dbReference>
<evidence type="ECO:0000256" key="2">
    <source>
        <dbReference type="ARBA" id="ARBA00012483"/>
    </source>
</evidence>
<feature type="region of interest" description="Disordered" evidence="10">
    <location>
        <begin position="111"/>
        <end position="137"/>
    </location>
</feature>